<evidence type="ECO:0000256" key="7">
    <source>
        <dbReference type="ARBA" id="ARBA00022729"/>
    </source>
</evidence>
<evidence type="ECO:0000313" key="16">
    <source>
        <dbReference type="EMBL" id="ERM97968.1"/>
    </source>
</evidence>
<keyword evidence="6" id="KW-0449">Lipoprotein</keyword>
<dbReference type="OrthoDB" id="941679at2759"/>
<evidence type="ECO:0000256" key="1">
    <source>
        <dbReference type="ARBA" id="ARBA00000382"/>
    </source>
</evidence>
<protein>
    <recommendedName>
        <fullName evidence="4">glucan endo-1,3-beta-D-glucosidase</fullName>
        <ecNumber evidence="4">3.2.1.39</ecNumber>
    </recommendedName>
</protein>
<feature type="domain" description="X8" evidence="15">
    <location>
        <begin position="373"/>
        <end position="458"/>
    </location>
</feature>
<dbReference type="Gene3D" id="1.20.58.1040">
    <property type="match status" value="1"/>
</dbReference>
<comment type="catalytic activity">
    <reaction evidence="1">
        <text>Hydrolysis of (1-&gt;3)-beta-D-glucosidic linkages in (1-&gt;3)-beta-D-glucans.</text>
        <dbReference type="EC" id="3.2.1.39"/>
    </reaction>
</comment>
<dbReference type="FunFam" id="3.20.20.80:FF:000005">
    <property type="entry name" value="Glucan endo-1,3-beta-glucosidase 14"/>
    <property type="match status" value="1"/>
</dbReference>
<dbReference type="GO" id="GO:0005886">
    <property type="term" value="C:plasma membrane"/>
    <property type="evidence" value="ECO:0000318"/>
    <property type="project" value="GO_Central"/>
</dbReference>
<keyword evidence="9" id="KW-0472">Membrane</keyword>
<dbReference type="SUPFAM" id="SSF51445">
    <property type="entry name" value="(Trans)glycosidases"/>
    <property type="match status" value="1"/>
</dbReference>
<keyword evidence="5" id="KW-1003">Cell membrane</keyword>
<gene>
    <name evidence="16" type="ORF">AMTR_s00117p00097230</name>
</gene>
<dbReference type="GO" id="GO:0009506">
    <property type="term" value="C:plasmodesma"/>
    <property type="evidence" value="ECO:0007669"/>
    <property type="project" value="UniProtKB-ARBA"/>
</dbReference>
<evidence type="ECO:0000256" key="2">
    <source>
        <dbReference type="ARBA" id="ARBA00004609"/>
    </source>
</evidence>
<keyword evidence="7 14" id="KW-0732">Signal</keyword>
<name>W1NR33_AMBTC</name>
<dbReference type="Gene3D" id="3.20.20.80">
    <property type="entry name" value="Glycosidases"/>
    <property type="match status" value="1"/>
</dbReference>
<evidence type="ECO:0000256" key="5">
    <source>
        <dbReference type="ARBA" id="ARBA00022475"/>
    </source>
</evidence>
<proteinExistence type="inferred from homology"/>
<keyword evidence="8" id="KW-0378">Hydrolase</keyword>
<keyword evidence="6" id="KW-0336">GPI-anchor</keyword>
<dbReference type="Pfam" id="PF00332">
    <property type="entry name" value="Glyco_hydro_17"/>
    <property type="match status" value="1"/>
</dbReference>
<dbReference type="GO" id="GO:0098552">
    <property type="term" value="C:side of membrane"/>
    <property type="evidence" value="ECO:0007669"/>
    <property type="project" value="UniProtKB-KW"/>
</dbReference>
<keyword evidence="17" id="KW-1185">Reference proteome</keyword>
<evidence type="ECO:0000256" key="4">
    <source>
        <dbReference type="ARBA" id="ARBA00012780"/>
    </source>
</evidence>
<dbReference type="Pfam" id="PF07983">
    <property type="entry name" value="X8"/>
    <property type="match status" value="1"/>
</dbReference>
<organism evidence="16 17">
    <name type="scientific">Amborella trichopoda</name>
    <dbReference type="NCBI Taxonomy" id="13333"/>
    <lineage>
        <taxon>Eukaryota</taxon>
        <taxon>Viridiplantae</taxon>
        <taxon>Streptophyta</taxon>
        <taxon>Embryophyta</taxon>
        <taxon>Tracheophyta</taxon>
        <taxon>Spermatophyta</taxon>
        <taxon>Magnoliopsida</taxon>
        <taxon>Amborellales</taxon>
        <taxon>Amborellaceae</taxon>
        <taxon>Amborella</taxon>
    </lineage>
</organism>
<evidence type="ECO:0000259" key="15">
    <source>
        <dbReference type="SMART" id="SM00768"/>
    </source>
</evidence>
<dbReference type="eggNOG" id="ENOG502QRGZ">
    <property type="taxonomic scope" value="Eukaryota"/>
</dbReference>
<reference evidence="17" key="1">
    <citation type="journal article" date="2013" name="Science">
        <title>The Amborella genome and the evolution of flowering plants.</title>
        <authorList>
            <consortium name="Amborella Genome Project"/>
        </authorList>
    </citation>
    <scope>NUCLEOTIDE SEQUENCE [LARGE SCALE GENOMIC DNA]</scope>
</reference>
<dbReference type="InterPro" id="IPR012946">
    <property type="entry name" value="X8"/>
</dbReference>
<dbReference type="GO" id="GO:0042973">
    <property type="term" value="F:glucan endo-1,3-beta-D-glucosidase activity"/>
    <property type="evidence" value="ECO:0007669"/>
    <property type="project" value="UniProtKB-EC"/>
</dbReference>
<sequence length="464" mass="51235">MKVEVVLLLLLFAIMASLGASIHNPIGINYGLLGDNLPSTSQSIYLVQSLLKVPRVKLYEPRPDILQALSNTNIQVTIMVPNQAIPNISLSQNVSDSWVKINLLPFYPKTRIQTLLVGNEVLSDPSIKTTWSMLVPAMRNLKYSLRALDVGSIKVGTTLAMDTLESSFPPSNGTFRSDIAVPVIKPLLQFLNKTKSFYFVDVYPYFAWAANYKSINLNYTLFMNGSAGYKDPFSGLVYTNLLDQQLDAVASAMAKLGYPNIRITIAETGWPNAGDLDQIGANVYNAAHYNRNFVRKLRSNMGTPMRPNQTIFAYIFSLYNENLKGGPGTERHWGLLYPNGSRVYEVDLTGRTPNSKYAPLPEPKNNEQYKGKIWCVVVPGANVTALGPALSYACSQANDTCNAIQRGKKCFMPNTLVSHASYAFNSYWQMFRGTGGTCFFNGLAVQTAINPSYGSCKFPTLSPS</sequence>
<dbReference type="OMA" id="VKPMLQF"/>
<dbReference type="SMART" id="SM00768">
    <property type="entry name" value="X8"/>
    <property type="match status" value="1"/>
</dbReference>
<evidence type="ECO:0000256" key="6">
    <source>
        <dbReference type="ARBA" id="ARBA00022622"/>
    </source>
</evidence>
<evidence type="ECO:0000256" key="8">
    <source>
        <dbReference type="ARBA" id="ARBA00022801"/>
    </source>
</evidence>
<evidence type="ECO:0000256" key="9">
    <source>
        <dbReference type="ARBA" id="ARBA00023136"/>
    </source>
</evidence>
<evidence type="ECO:0000256" key="3">
    <source>
        <dbReference type="ARBA" id="ARBA00008773"/>
    </source>
</evidence>
<dbReference type="InterPro" id="IPR000490">
    <property type="entry name" value="Glyco_hydro_17"/>
</dbReference>
<feature type="chain" id="PRO_5004807840" description="glucan endo-1,3-beta-D-glucosidase" evidence="14">
    <location>
        <begin position="20"/>
        <end position="464"/>
    </location>
</feature>
<keyword evidence="12" id="KW-0326">Glycosidase</keyword>
<comment type="similarity">
    <text evidence="3 13">Belongs to the glycosyl hydrolase 17 family.</text>
</comment>
<evidence type="ECO:0000256" key="10">
    <source>
        <dbReference type="ARBA" id="ARBA00023157"/>
    </source>
</evidence>
<accession>W1NR33</accession>
<evidence type="ECO:0000256" key="11">
    <source>
        <dbReference type="ARBA" id="ARBA00023180"/>
    </source>
</evidence>
<dbReference type="InterPro" id="IPR017853">
    <property type="entry name" value="GH"/>
</dbReference>
<dbReference type="Gramene" id="ERM97968">
    <property type="protein sequence ID" value="ERM97968"/>
    <property type="gene ID" value="AMTR_s00117p00097230"/>
</dbReference>
<evidence type="ECO:0000256" key="12">
    <source>
        <dbReference type="ARBA" id="ARBA00023295"/>
    </source>
</evidence>
<dbReference type="HOGENOM" id="CLU_024953_3_4_1"/>
<keyword evidence="10" id="KW-1015">Disulfide bond</keyword>
<dbReference type="InterPro" id="IPR044965">
    <property type="entry name" value="Glyco_hydro_17_plant"/>
</dbReference>
<dbReference type="Proteomes" id="UP000017836">
    <property type="component" value="Unassembled WGS sequence"/>
</dbReference>
<dbReference type="EC" id="3.2.1.39" evidence="4"/>
<keyword evidence="11" id="KW-0325">Glycoprotein</keyword>
<evidence type="ECO:0000313" key="17">
    <source>
        <dbReference type="Proteomes" id="UP000017836"/>
    </source>
</evidence>
<evidence type="ECO:0000256" key="14">
    <source>
        <dbReference type="SAM" id="SignalP"/>
    </source>
</evidence>
<dbReference type="GO" id="GO:0005975">
    <property type="term" value="P:carbohydrate metabolic process"/>
    <property type="evidence" value="ECO:0007669"/>
    <property type="project" value="InterPro"/>
</dbReference>
<dbReference type="PANTHER" id="PTHR32227">
    <property type="entry name" value="GLUCAN ENDO-1,3-BETA-GLUCOSIDASE BG1-RELATED-RELATED"/>
    <property type="match status" value="1"/>
</dbReference>
<feature type="signal peptide" evidence="14">
    <location>
        <begin position="1"/>
        <end position="19"/>
    </location>
</feature>
<dbReference type="EMBL" id="KI395608">
    <property type="protein sequence ID" value="ERM97968.1"/>
    <property type="molecule type" value="Genomic_DNA"/>
</dbReference>
<evidence type="ECO:0000256" key="13">
    <source>
        <dbReference type="RuleBase" id="RU004335"/>
    </source>
</evidence>
<dbReference type="FunFam" id="1.20.58.1040:FF:000001">
    <property type="entry name" value="Glucan endo-1,3-beta-glucosidase 4"/>
    <property type="match status" value="1"/>
</dbReference>
<comment type="subcellular location">
    <subcellularLocation>
        <location evidence="2">Cell membrane</location>
        <topology evidence="2">Lipid-anchor</topology>
        <topology evidence="2">GPI-anchor</topology>
    </subcellularLocation>
</comment>
<dbReference type="AlphaFoldDB" id="W1NR33"/>